<comment type="function">
    <text evidence="8">Pectinolytic enzyme involved in the degradation of xylogalacturonan (xga), a galacturonan backbone heavily substituted with xylose, and which is one important component of the hairy regions of pectin. Activity requires a galacturonic acid backbone substituted with xylose.</text>
</comment>
<evidence type="ECO:0000256" key="9">
    <source>
        <dbReference type="RuleBase" id="RU361169"/>
    </source>
</evidence>
<dbReference type="InterPro" id="IPR012334">
    <property type="entry name" value="Pectin_lyas_fold"/>
</dbReference>
<evidence type="ECO:0000256" key="1">
    <source>
        <dbReference type="ARBA" id="ARBA00008834"/>
    </source>
</evidence>
<evidence type="ECO:0008006" key="12">
    <source>
        <dbReference type="Google" id="ProtNLM"/>
    </source>
</evidence>
<keyword evidence="3 9" id="KW-0378">Hydrolase</keyword>
<dbReference type="PANTHER" id="PTHR31736">
    <property type="match status" value="1"/>
</dbReference>
<dbReference type="InterPro" id="IPR000743">
    <property type="entry name" value="Glyco_hydro_28"/>
</dbReference>
<dbReference type="EMBL" id="BIFR01000001">
    <property type="protein sequence ID" value="GCE13494.1"/>
    <property type="molecule type" value="Genomic_DNA"/>
</dbReference>
<dbReference type="PANTHER" id="PTHR31736:SF9">
    <property type="entry name" value="ENDO-XYLOGALACTURONAN HYDROLASE A-RELATED"/>
    <property type="match status" value="1"/>
</dbReference>
<sequence length="500" mass="54235">MVILFTMASCGSPPIPAPRPQTHISSPLAQNIQQQNQPLQQVIAYPPLPGALSSSIQLTVDGQPIFVEHYKDSNYARFAFAGRATIVIRTPQAEQYQISPHSYAIQTQKQAGALSFTLDQPRKLLLQMPNGTEKLFLFADAPETDAPNLGDPNVINISSYLTNTSGPQTAPIQRALDDASQRKAIVYFPDGKYVSGSLTIKSDTSIYLASGALLLSTGQIQDTRQQFLMFNGTQNARLYGRGAIDVQGLQLRRQNDNAGRVKILRTLNAKNITIEDLLLRDAGSWTVHLLASDTIHVTNLKIINDMNNTNGDGIDPDGSTNITIDGAFIYTTDDCFAVKASGLFQTTRPTDTVLIKNAVCYDRKSALKVGTETRHNISNVTFENNDIIHADRALALYMEDGSVMSNIIYLNNHAEVIGGDAKQRLIDFSISNRSGIGQIKNVQITNFTAAQFSPNPSVITGLGSSAITVTIQNLSIAGTTRTSAASAQIQVSNAMVNFQS</sequence>
<keyword evidence="2" id="KW-0677">Repeat</keyword>
<dbReference type="Proteomes" id="UP000287352">
    <property type="component" value="Unassembled WGS sequence"/>
</dbReference>
<dbReference type="SUPFAM" id="SSF51126">
    <property type="entry name" value="Pectin lyase-like"/>
    <property type="match status" value="1"/>
</dbReference>
<evidence type="ECO:0000256" key="6">
    <source>
        <dbReference type="ARBA" id="ARBA00023295"/>
    </source>
</evidence>
<keyword evidence="6 9" id="KW-0326">Glycosidase</keyword>
<keyword evidence="5" id="KW-0119">Carbohydrate metabolism</keyword>
<gene>
    <name evidence="10" type="ORF">KTT_33530</name>
</gene>
<keyword evidence="7" id="KW-0624">Polysaccharide degradation</keyword>
<protein>
    <recommendedName>
        <fullName evidence="12">Pectate lyase superfamily protein domain-containing protein</fullName>
    </recommendedName>
</protein>
<evidence type="ECO:0000256" key="5">
    <source>
        <dbReference type="ARBA" id="ARBA00023277"/>
    </source>
</evidence>
<name>A0A402A2Y7_9CHLR</name>
<evidence type="ECO:0000313" key="11">
    <source>
        <dbReference type="Proteomes" id="UP000287352"/>
    </source>
</evidence>
<evidence type="ECO:0000256" key="7">
    <source>
        <dbReference type="ARBA" id="ARBA00023326"/>
    </source>
</evidence>
<dbReference type="Gene3D" id="2.160.20.10">
    <property type="entry name" value="Single-stranded right-handed beta-helix, Pectin lyase-like"/>
    <property type="match status" value="1"/>
</dbReference>
<evidence type="ECO:0000313" key="10">
    <source>
        <dbReference type="EMBL" id="GCE13494.1"/>
    </source>
</evidence>
<keyword evidence="11" id="KW-1185">Reference proteome</keyword>
<evidence type="ECO:0000256" key="3">
    <source>
        <dbReference type="ARBA" id="ARBA00022801"/>
    </source>
</evidence>
<dbReference type="GO" id="GO:0000272">
    <property type="term" value="P:polysaccharide catabolic process"/>
    <property type="evidence" value="ECO:0007669"/>
    <property type="project" value="UniProtKB-KW"/>
</dbReference>
<dbReference type="InterPro" id="IPR011050">
    <property type="entry name" value="Pectin_lyase_fold/virulence"/>
</dbReference>
<evidence type="ECO:0000256" key="2">
    <source>
        <dbReference type="ARBA" id="ARBA00022737"/>
    </source>
</evidence>
<dbReference type="AlphaFoldDB" id="A0A402A2Y7"/>
<comment type="caution">
    <text evidence="10">The sequence shown here is derived from an EMBL/GenBank/DDBJ whole genome shotgun (WGS) entry which is preliminary data.</text>
</comment>
<organism evidence="10 11">
    <name type="scientific">Tengunoibacter tsumagoiensis</name>
    <dbReference type="NCBI Taxonomy" id="2014871"/>
    <lineage>
        <taxon>Bacteria</taxon>
        <taxon>Bacillati</taxon>
        <taxon>Chloroflexota</taxon>
        <taxon>Ktedonobacteria</taxon>
        <taxon>Ktedonobacterales</taxon>
        <taxon>Dictyobacteraceae</taxon>
        <taxon>Tengunoibacter</taxon>
    </lineage>
</organism>
<reference evidence="11" key="1">
    <citation type="submission" date="2018-12" db="EMBL/GenBank/DDBJ databases">
        <title>Tengunoibacter tsumagoiensis gen. nov., sp. nov., Dictyobacter kobayashii sp. nov., D. alpinus sp. nov., and D. joshuensis sp. nov. and description of Dictyobacteraceae fam. nov. within the order Ktedonobacterales isolated from Tengu-no-mugimeshi.</title>
        <authorList>
            <person name="Wang C.M."/>
            <person name="Zheng Y."/>
            <person name="Sakai Y."/>
            <person name="Toyoda A."/>
            <person name="Minakuchi Y."/>
            <person name="Abe K."/>
            <person name="Yokota A."/>
            <person name="Yabe S."/>
        </authorList>
    </citation>
    <scope>NUCLEOTIDE SEQUENCE [LARGE SCALE GENOMIC DNA]</scope>
    <source>
        <strain evidence="11">Uno3</strain>
    </source>
</reference>
<evidence type="ECO:0000256" key="4">
    <source>
        <dbReference type="ARBA" id="ARBA00023180"/>
    </source>
</evidence>
<dbReference type="GO" id="GO:0004650">
    <property type="term" value="F:polygalacturonase activity"/>
    <property type="evidence" value="ECO:0007669"/>
    <property type="project" value="InterPro"/>
</dbReference>
<evidence type="ECO:0000256" key="8">
    <source>
        <dbReference type="ARBA" id="ARBA00037278"/>
    </source>
</evidence>
<comment type="similarity">
    <text evidence="1 9">Belongs to the glycosyl hydrolase 28 family.</text>
</comment>
<proteinExistence type="inferred from homology"/>
<dbReference type="Pfam" id="PF00295">
    <property type="entry name" value="Glyco_hydro_28"/>
    <property type="match status" value="1"/>
</dbReference>
<keyword evidence="4" id="KW-0325">Glycoprotein</keyword>
<accession>A0A402A2Y7</accession>